<proteinExistence type="predicted"/>
<feature type="compositionally biased region" description="Low complexity" evidence="1">
    <location>
        <begin position="1"/>
        <end position="13"/>
    </location>
</feature>
<accession>A0AAW0BQE1</accession>
<reference evidence="3 4" key="1">
    <citation type="journal article" date="2024" name="J Genomics">
        <title>Draft genome sequencing and assembly of Favolaschia claudopus CIRM-BRFM 2984 isolated from oak limbs.</title>
        <authorList>
            <person name="Navarro D."/>
            <person name="Drula E."/>
            <person name="Chaduli D."/>
            <person name="Cazenave R."/>
            <person name="Ahrendt S."/>
            <person name="Wang J."/>
            <person name="Lipzen A."/>
            <person name="Daum C."/>
            <person name="Barry K."/>
            <person name="Grigoriev I.V."/>
            <person name="Favel A."/>
            <person name="Rosso M.N."/>
            <person name="Martin F."/>
        </authorList>
    </citation>
    <scope>NUCLEOTIDE SEQUENCE [LARGE SCALE GENOMIC DNA]</scope>
    <source>
        <strain evidence="3 4">CIRM-BRFM 2984</strain>
    </source>
</reference>
<feature type="region of interest" description="Disordered" evidence="1">
    <location>
        <begin position="1"/>
        <end position="32"/>
    </location>
</feature>
<sequence length="206" mass="23281">MPTSSSTPIPSVPNLKPATARQDGPSLPQSNGRRFRWISHRRIYVEGERRVHALFTSLVLPFLFVFHVLGHTFAASTTTMTSWASLQSNHSHSHFVFASAFAHSPTSNRPPQSQALSPSILLVLAEFVYLSRDGGCDSLSSLSSLAPRSEVKRRTRVVPKKRLKWAARGRDFPRRDITARWYLRRISRCNPKAFHTPPRLNSSHTR</sequence>
<evidence type="ECO:0000256" key="2">
    <source>
        <dbReference type="SAM" id="Phobius"/>
    </source>
</evidence>
<organism evidence="3 4">
    <name type="scientific">Favolaschia claudopus</name>
    <dbReference type="NCBI Taxonomy" id="2862362"/>
    <lineage>
        <taxon>Eukaryota</taxon>
        <taxon>Fungi</taxon>
        <taxon>Dikarya</taxon>
        <taxon>Basidiomycota</taxon>
        <taxon>Agaricomycotina</taxon>
        <taxon>Agaricomycetes</taxon>
        <taxon>Agaricomycetidae</taxon>
        <taxon>Agaricales</taxon>
        <taxon>Marasmiineae</taxon>
        <taxon>Mycenaceae</taxon>
        <taxon>Favolaschia</taxon>
    </lineage>
</organism>
<evidence type="ECO:0000256" key="1">
    <source>
        <dbReference type="SAM" id="MobiDB-lite"/>
    </source>
</evidence>
<evidence type="ECO:0008006" key="5">
    <source>
        <dbReference type="Google" id="ProtNLM"/>
    </source>
</evidence>
<keyword evidence="2" id="KW-0812">Transmembrane</keyword>
<dbReference type="EMBL" id="JAWWNJ010000028">
    <property type="protein sequence ID" value="KAK7028432.1"/>
    <property type="molecule type" value="Genomic_DNA"/>
</dbReference>
<dbReference type="AlphaFoldDB" id="A0AAW0BQE1"/>
<feature type="transmembrane region" description="Helical" evidence="2">
    <location>
        <begin position="51"/>
        <end position="70"/>
    </location>
</feature>
<evidence type="ECO:0000313" key="3">
    <source>
        <dbReference type="EMBL" id="KAK7028432.1"/>
    </source>
</evidence>
<name>A0AAW0BQE1_9AGAR</name>
<keyword evidence="2" id="KW-0472">Membrane</keyword>
<keyword evidence="4" id="KW-1185">Reference proteome</keyword>
<evidence type="ECO:0000313" key="4">
    <source>
        <dbReference type="Proteomes" id="UP001362999"/>
    </source>
</evidence>
<keyword evidence="2" id="KW-1133">Transmembrane helix</keyword>
<dbReference type="Proteomes" id="UP001362999">
    <property type="component" value="Unassembled WGS sequence"/>
</dbReference>
<comment type="caution">
    <text evidence="3">The sequence shown here is derived from an EMBL/GenBank/DDBJ whole genome shotgun (WGS) entry which is preliminary data.</text>
</comment>
<protein>
    <recommendedName>
        <fullName evidence="5">Transmembrane protein</fullName>
    </recommendedName>
</protein>
<gene>
    <name evidence="3" type="ORF">R3P38DRAFT_3518285</name>
</gene>